<accession>A0A6J5LSB1</accession>
<organism evidence="1">
    <name type="scientific">uncultured Caudovirales phage</name>
    <dbReference type="NCBI Taxonomy" id="2100421"/>
    <lineage>
        <taxon>Viruses</taxon>
        <taxon>Duplodnaviria</taxon>
        <taxon>Heunggongvirae</taxon>
        <taxon>Uroviricota</taxon>
        <taxon>Caudoviricetes</taxon>
        <taxon>Peduoviridae</taxon>
        <taxon>Maltschvirus</taxon>
        <taxon>Maltschvirus maltsch</taxon>
    </lineage>
</organism>
<gene>
    <name evidence="1" type="ORF">UFOVP300_16</name>
</gene>
<protein>
    <submittedName>
        <fullName evidence="1">Uncharacterized protein</fullName>
    </submittedName>
</protein>
<sequence length="221" mass="25178">MRWLNIEIANLRSPAFVGAEPVERATWLSLLAYCSDQENGGLIAECRSWKDRQWQQTCGITQAEAHAESGLWKWQDDQLVVEFYPMAKEAEIQAKRSSGSMGGKASGEARREALLQAVVEPQVEADLERKGKESNVMEGKVKEVGRVTAPQRSNSYLLDEEFWAEMRRHYPNVDVDAESRKMDAWLLARPGRKKTRMFVIGWLNKVEPALAPAKVEEVEQW</sequence>
<reference evidence="1" key="1">
    <citation type="submission" date="2020-04" db="EMBL/GenBank/DDBJ databases">
        <authorList>
            <person name="Chiriac C."/>
            <person name="Salcher M."/>
            <person name="Ghai R."/>
            <person name="Kavagutti S V."/>
        </authorList>
    </citation>
    <scope>NUCLEOTIDE SEQUENCE</scope>
</reference>
<proteinExistence type="predicted"/>
<name>A0A6J5LSB1_9CAUD</name>
<dbReference type="EMBL" id="LR796307">
    <property type="protein sequence ID" value="CAB4135937.1"/>
    <property type="molecule type" value="Genomic_DNA"/>
</dbReference>
<evidence type="ECO:0000313" key="1">
    <source>
        <dbReference type="EMBL" id="CAB4135937.1"/>
    </source>
</evidence>